<evidence type="ECO:0000256" key="1">
    <source>
        <dbReference type="ARBA" id="ARBA00004123"/>
    </source>
</evidence>
<evidence type="ECO:0000256" key="4">
    <source>
        <dbReference type="ARBA" id="ARBA00023242"/>
    </source>
</evidence>
<gene>
    <name evidence="6" type="ORF">BJ684DRAFT_2437</name>
</gene>
<dbReference type="OrthoDB" id="166375at2759"/>
<dbReference type="PROSITE" id="PS51360">
    <property type="entry name" value="PLUS3"/>
    <property type="match status" value="1"/>
</dbReference>
<name>A0A4P9Y0L1_9FUNG</name>
<evidence type="ECO:0000313" key="7">
    <source>
        <dbReference type="Proteomes" id="UP000267251"/>
    </source>
</evidence>
<evidence type="ECO:0000256" key="2">
    <source>
        <dbReference type="ARBA" id="ARBA00023015"/>
    </source>
</evidence>
<feature type="non-terminal residue" evidence="6">
    <location>
        <position position="1"/>
    </location>
</feature>
<dbReference type="Proteomes" id="UP000267251">
    <property type="component" value="Unassembled WGS sequence"/>
</dbReference>
<dbReference type="PANTHER" id="PTHR13115">
    <property type="entry name" value="RNA POLYMERASE-ASSOCIATED PROTEIN RTF1 HOMOLOG"/>
    <property type="match status" value="1"/>
</dbReference>
<feature type="non-terminal residue" evidence="6">
    <location>
        <position position="128"/>
    </location>
</feature>
<dbReference type="AlphaFoldDB" id="A0A4P9Y0L1"/>
<evidence type="ECO:0000259" key="5">
    <source>
        <dbReference type="PROSITE" id="PS51360"/>
    </source>
</evidence>
<dbReference type="Gene3D" id="3.90.70.200">
    <property type="entry name" value="Plus-3 domain"/>
    <property type="match status" value="1"/>
</dbReference>
<comment type="subcellular location">
    <subcellularLocation>
        <location evidence="1">Nucleus</location>
    </subcellularLocation>
</comment>
<dbReference type="GO" id="GO:1990269">
    <property type="term" value="F:RNA polymerase II C-terminal domain phosphoserine binding"/>
    <property type="evidence" value="ECO:0007669"/>
    <property type="project" value="TreeGrafter"/>
</dbReference>
<dbReference type="SUPFAM" id="SSF159042">
    <property type="entry name" value="Plus3-like"/>
    <property type="match status" value="1"/>
</dbReference>
<keyword evidence="3" id="KW-0804">Transcription</keyword>
<sequence>TKDDFEPIRMTRTLLEKWINMPYFNKVATGAYLRNNIGPNAETGESVYRLVRIEEVFETTKAYPLGNTMTNKGAICSHGGSKKKFTFAFASNGPLRTREVERLIKVCKADKVDVPTRAELQRKKMEFD</sequence>
<evidence type="ECO:0000313" key="6">
    <source>
        <dbReference type="EMBL" id="RKP12267.1"/>
    </source>
</evidence>
<organism evidence="6 7">
    <name type="scientific">Piptocephalis cylindrospora</name>
    <dbReference type="NCBI Taxonomy" id="1907219"/>
    <lineage>
        <taxon>Eukaryota</taxon>
        <taxon>Fungi</taxon>
        <taxon>Fungi incertae sedis</taxon>
        <taxon>Zoopagomycota</taxon>
        <taxon>Zoopagomycotina</taxon>
        <taxon>Zoopagomycetes</taxon>
        <taxon>Zoopagales</taxon>
        <taxon>Piptocephalidaceae</taxon>
        <taxon>Piptocephalis</taxon>
    </lineage>
</organism>
<accession>A0A4P9Y0L1</accession>
<dbReference type="PANTHER" id="PTHR13115:SF8">
    <property type="entry name" value="RNA POLYMERASE-ASSOCIATED PROTEIN RTF1 HOMOLOG"/>
    <property type="match status" value="1"/>
</dbReference>
<dbReference type="InterPro" id="IPR004343">
    <property type="entry name" value="Plus-3_dom"/>
</dbReference>
<dbReference type="Pfam" id="PF03126">
    <property type="entry name" value="Plus-3"/>
    <property type="match status" value="1"/>
</dbReference>
<keyword evidence="7" id="KW-1185">Reference proteome</keyword>
<protein>
    <recommendedName>
        <fullName evidence="5">Plus3 domain-containing protein</fullName>
    </recommendedName>
</protein>
<dbReference type="GO" id="GO:0016593">
    <property type="term" value="C:Cdc73/Paf1 complex"/>
    <property type="evidence" value="ECO:0007669"/>
    <property type="project" value="TreeGrafter"/>
</dbReference>
<dbReference type="InterPro" id="IPR036128">
    <property type="entry name" value="Plus3-like_sf"/>
</dbReference>
<keyword evidence="4" id="KW-0539">Nucleus</keyword>
<proteinExistence type="predicted"/>
<feature type="domain" description="Plus3" evidence="5">
    <location>
        <begin position="1"/>
        <end position="128"/>
    </location>
</feature>
<dbReference type="GO" id="GO:0003677">
    <property type="term" value="F:DNA binding"/>
    <property type="evidence" value="ECO:0007669"/>
    <property type="project" value="InterPro"/>
</dbReference>
<dbReference type="EMBL" id="KZ988404">
    <property type="protein sequence ID" value="RKP12267.1"/>
    <property type="molecule type" value="Genomic_DNA"/>
</dbReference>
<reference evidence="7" key="1">
    <citation type="journal article" date="2018" name="Nat. Microbiol.">
        <title>Leveraging single-cell genomics to expand the fungal tree of life.</title>
        <authorList>
            <person name="Ahrendt S.R."/>
            <person name="Quandt C.A."/>
            <person name="Ciobanu D."/>
            <person name="Clum A."/>
            <person name="Salamov A."/>
            <person name="Andreopoulos B."/>
            <person name="Cheng J.F."/>
            <person name="Woyke T."/>
            <person name="Pelin A."/>
            <person name="Henrissat B."/>
            <person name="Reynolds N.K."/>
            <person name="Benny G.L."/>
            <person name="Smith M.E."/>
            <person name="James T.Y."/>
            <person name="Grigoriev I.V."/>
        </authorList>
    </citation>
    <scope>NUCLEOTIDE SEQUENCE [LARGE SCALE GENOMIC DNA]</scope>
</reference>
<evidence type="ECO:0000256" key="3">
    <source>
        <dbReference type="ARBA" id="ARBA00023163"/>
    </source>
</evidence>
<keyword evidence="2" id="KW-0805">Transcription regulation</keyword>
<dbReference type="SMART" id="SM00719">
    <property type="entry name" value="Plus3"/>
    <property type="match status" value="1"/>
</dbReference>